<keyword evidence="3 4" id="KW-0408">Iron</keyword>
<dbReference type="GO" id="GO:0009055">
    <property type="term" value="F:electron transfer activity"/>
    <property type="evidence" value="ECO:0007669"/>
    <property type="project" value="InterPro"/>
</dbReference>
<evidence type="ECO:0000256" key="4">
    <source>
        <dbReference type="PROSITE-ProRule" id="PRU00433"/>
    </source>
</evidence>
<evidence type="ECO:0000256" key="5">
    <source>
        <dbReference type="SAM" id="SignalP"/>
    </source>
</evidence>
<dbReference type="PROSITE" id="PS51007">
    <property type="entry name" value="CYTC"/>
    <property type="match status" value="1"/>
</dbReference>
<dbReference type="Proteomes" id="UP000244168">
    <property type="component" value="Unassembled WGS sequence"/>
</dbReference>
<dbReference type="InterPro" id="IPR051459">
    <property type="entry name" value="Cytochrome_c-type_DH"/>
</dbReference>
<dbReference type="Gene3D" id="1.10.760.10">
    <property type="entry name" value="Cytochrome c-like domain"/>
    <property type="match status" value="1"/>
</dbReference>
<feature type="signal peptide" evidence="5">
    <location>
        <begin position="1"/>
        <end position="19"/>
    </location>
</feature>
<proteinExistence type="predicted"/>
<dbReference type="InterPro" id="IPR036909">
    <property type="entry name" value="Cyt_c-like_dom_sf"/>
</dbReference>
<dbReference type="GO" id="GO:0020037">
    <property type="term" value="F:heme binding"/>
    <property type="evidence" value="ECO:0007669"/>
    <property type="project" value="InterPro"/>
</dbReference>
<evidence type="ECO:0000256" key="2">
    <source>
        <dbReference type="ARBA" id="ARBA00022723"/>
    </source>
</evidence>
<evidence type="ECO:0000259" key="6">
    <source>
        <dbReference type="PROSITE" id="PS51007"/>
    </source>
</evidence>
<protein>
    <submittedName>
        <fullName evidence="7">Mono/diheme cytochrome c family protein</fullName>
    </submittedName>
</protein>
<dbReference type="AlphaFoldDB" id="A0A2T5JA14"/>
<dbReference type="PANTHER" id="PTHR35008:SF8">
    <property type="entry name" value="ALCOHOL DEHYDROGENASE CYTOCHROME C SUBUNIT"/>
    <property type="match status" value="1"/>
</dbReference>
<keyword evidence="8" id="KW-1185">Reference proteome</keyword>
<dbReference type="SUPFAM" id="SSF46626">
    <property type="entry name" value="Cytochrome c"/>
    <property type="match status" value="1"/>
</dbReference>
<sequence>MKKTLLILALTFASVAVFAQTKKKPVSKTKPVAGLAATITAGQKVYTTYCVSCHQADGGGVQNMNPPLIKTPYVLGDKVRMAKIVINGFSENVEINGDTYTNTMPALAMLKDEEIAAVLTYVRNSFGNKAPAVTVADVKKARAAKK</sequence>
<dbReference type="RefSeq" id="WP_107828845.1">
    <property type="nucleotide sequence ID" value="NZ_CP160205.1"/>
</dbReference>
<evidence type="ECO:0000256" key="3">
    <source>
        <dbReference type="ARBA" id="ARBA00023004"/>
    </source>
</evidence>
<dbReference type="GO" id="GO:0046872">
    <property type="term" value="F:metal ion binding"/>
    <property type="evidence" value="ECO:0007669"/>
    <property type="project" value="UniProtKB-KW"/>
</dbReference>
<dbReference type="OrthoDB" id="9811395at2"/>
<name>A0A2T5JA14_9SPHI</name>
<dbReference type="PANTHER" id="PTHR35008">
    <property type="entry name" value="BLL4482 PROTEIN-RELATED"/>
    <property type="match status" value="1"/>
</dbReference>
<dbReference type="InterPro" id="IPR009056">
    <property type="entry name" value="Cyt_c-like_dom"/>
</dbReference>
<gene>
    <name evidence="7" type="ORF">C8P68_104399</name>
</gene>
<feature type="chain" id="PRO_5015772857" evidence="5">
    <location>
        <begin position="20"/>
        <end position="146"/>
    </location>
</feature>
<evidence type="ECO:0000313" key="8">
    <source>
        <dbReference type="Proteomes" id="UP000244168"/>
    </source>
</evidence>
<evidence type="ECO:0000256" key="1">
    <source>
        <dbReference type="ARBA" id="ARBA00022617"/>
    </source>
</evidence>
<evidence type="ECO:0000313" key="7">
    <source>
        <dbReference type="EMBL" id="PTQ96905.1"/>
    </source>
</evidence>
<reference evidence="7 8" key="1">
    <citation type="submission" date="2018-04" db="EMBL/GenBank/DDBJ databases">
        <title>Genomic Encyclopedia of Archaeal and Bacterial Type Strains, Phase II (KMG-II): from individual species to whole genera.</title>
        <authorList>
            <person name="Goeker M."/>
        </authorList>
    </citation>
    <scope>NUCLEOTIDE SEQUENCE [LARGE SCALE GENOMIC DNA]</scope>
    <source>
        <strain evidence="7 8">DSM 26809</strain>
    </source>
</reference>
<organism evidence="7 8">
    <name type="scientific">Mucilaginibacter yixingensis</name>
    <dbReference type="NCBI Taxonomy" id="1295612"/>
    <lineage>
        <taxon>Bacteria</taxon>
        <taxon>Pseudomonadati</taxon>
        <taxon>Bacteroidota</taxon>
        <taxon>Sphingobacteriia</taxon>
        <taxon>Sphingobacteriales</taxon>
        <taxon>Sphingobacteriaceae</taxon>
        <taxon>Mucilaginibacter</taxon>
    </lineage>
</organism>
<keyword evidence="2 4" id="KW-0479">Metal-binding</keyword>
<dbReference type="Pfam" id="PF00034">
    <property type="entry name" value="Cytochrom_C"/>
    <property type="match status" value="1"/>
</dbReference>
<keyword evidence="1 4" id="KW-0349">Heme</keyword>
<keyword evidence="5" id="KW-0732">Signal</keyword>
<feature type="domain" description="Cytochrome c" evidence="6">
    <location>
        <begin position="37"/>
        <end position="126"/>
    </location>
</feature>
<dbReference type="EMBL" id="QAOQ01000004">
    <property type="protein sequence ID" value="PTQ96905.1"/>
    <property type="molecule type" value="Genomic_DNA"/>
</dbReference>
<accession>A0A2T5JA14</accession>
<comment type="caution">
    <text evidence="7">The sequence shown here is derived from an EMBL/GenBank/DDBJ whole genome shotgun (WGS) entry which is preliminary data.</text>
</comment>